<sequence>MTIDDAKAPITGGCLCGRIHYRIEGAPRIVTHCHCRLCQLAGGALFLTWATFDREAFHLTAGTPTIHESSTNGRRHFCADCGTPLMMTAIDDPGSVDVTLASLDEPDRFPVQHNIWVGSRRAAAKGFDSELPSHFDEPSA</sequence>
<dbReference type="Proteomes" id="UP001241603">
    <property type="component" value="Unassembled WGS sequence"/>
</dbReference>
<accession>A0ABU0H1F2</accession>
<feature type="domain" description="CENP-V/GFA" evidence="5">
    <location>
        <begin position="10"/>
        <end position="128"/>
    </location>
</feature>
<dbReference type="SUPFAM" id="SSF51316">
    <property type="entry name" value="Mss4-like"/>
    <property type="match status" value="1"/>
</dbReference>
<comment type="caution">
    <text evidence="6">The sequence shown here is derived from an EMBL/GenBank/DDBJ whole genome shotgun (WGS) entry which is preliminary data.</text>
</comment>
<keyword evidence="4" id="KW-0456">Lyase</keyword>
<dbReference type="EMBL" id="JAUSVO010000001">
    <property type="protein sequence ID" value="MDQ0436143.1"/>
    <property type="molecule type" value="Genomic_DNA"/>
</dbReference>
<name>A0ABU0H1F2_9HYPH</name>
<dbReference type="Gene3D" id="3.90.1590.10">
    <property type="entry name" value="glutathione-dependent formaldehyde- activating enzyme (gfa)"/>
    <property type="match status" value="1"/>
</dbReference>
<keyword evidence="7" id="KW-1185">Reference proteome</keyword>
<evidence type="ECO:0000256" key="3">
    <source>
        <dbReference type="ARBA" id="ARBA00022833"/>
    </source>
</evidence>
<protein>
    <recommendedName>
        <fullName evidence="5">CENP-V/GFA domain-containing protein</fullName>
    </recommendedName>
</protein>
<organism evidence="6 7">
    <name type="scientific">Kaistia dalseonensis</name>
    <dbReference type="NCBI Taxonomy" id="410840"/>
    <lineage>
        <taxon>Bacteria</taxon>
        <taxon>Pseudomonadati</taxon>
        <taxon>Pseudomonadota</taxon>
        <taxon>Alphaproteobacteria</taxon>
        <taxon>Hyphomicrobiales</taxon>
        <taxon>Kaistiaceae</taxon>
        <taxon>Kaistia</taxon>
    </lineage>
</organism>
<gene>
    <name evidence="6" type="ORF">QO014_000513</name>
</gene>
<evidence type="ECO:0000256" key="2">
    <source>
        <dbReference type="ARBA" id="ARBA00022723"/>
    </source>
</evidence>
<dbReference type="PROSITE" id="PS51891">
    <property type="entry name" value="CENP_V_GFA"/>
    <property type="match status" value="1"/>
</dbReference>
<reference evidence="6 7" key="1">
    <citation type="submission" date="2023-07" db="EMBL/GenBank/DDBJ databases">
        <title>Genomic Encyclopedia of Type Strains, Phase IV (KMG-IV): sequencing the most valuable type-strain genomes for metagenomic binning, comparative biology and taxonomic classification.</title>
        <authorList>
            <person name="Goeker M."/>
        </authorList>
    </citation>
    <scope>NUCLEOTIDE SEQUENCE [LARGE SCALE GENOMIC DNA]</scope>
    <source>
        <strain evidence="6 7">B6-8</strain>
    </source>
</reference>
<keyword evidence="2" id="KW-0479">Metal-binding</keyword>
<evidence type="ECO:0000313" key="6">
    <source>
        <dbReference type="EMBL" id="MDQ0436143.1"/>
    </source>
</evidence>
<evidence type="ECO:0000259" key="5">
    <source>
        <dbReference type="PROSITE" id="PS51891"/>
    </source>
</evidence>
<dbReference type="PANTHER" id="PTHR33337">
    <property type="entry name" value="GFA DOMAIN-CONTAINING PROTEIN"/>
    <property type="match status" value="1"/>
</dbReference>
<dbReference type="InterPro" id="IPR011057">
    <property type="entry name" value="Mss4-like_sf"/>
</dbReference>
<evidence type="ECO:0000256" key="1">
    <source>
        <dbReference type="ARBA" id="ARBA00005495"/>
    </source>
</evidence>
<dbReference type="PANTHER" id="PTHR33337:SF40">
    <property type="entry name" value="CENP-V_GFA DOMAIN-CONTAINING PROTEIN-RELATED"/>
    <property type="match status" value="1"/>
</dbReference>
<dbReference type="RefSeq" id="WP_266347079.1">
    <property type="nucleotide sequence ID" value="NZ_JAPKNG010000001.1"/>
</dbReference>
<keyword evidence="3" id="KW-0862">Zinc</keyword>
<comment type="similarity">
    <text evidence="1">Belongs to the Gfa family.</text>
</comment>
<evidence type="ECO:0000313" key="7">
    <source>
        <dbReference type="Proteomes" id="UP001241603"/>
    </source>
</evidence>
<dbReference type="Pfam" id="PF04828">
    <property type="entry name" value="GFA"/>
    <property type="match status" value="1"/>
</dbReference>
<dbReference type="InterPro" id="IPR006913">
    <property type="entry name" value="CENP-V/GFA"/>
</dbReference>
<evidence type="ECO:0000256" key="4">
    <source>
        <dbReference type="ARBA" id="ARBA00023239"/>
    </source>
</evidence>
<proteinExistence type="inferred from homology"/>